<proteinExistence type="inferred from homology"/>
<dbReference type="Gene3D" id="3.40.50.300">
    <property type="entry name" value="P-loop containing nucleotide triphosphate hydrolases"/>
    <property type="match status" value="1"/>
</dbReference>
<dbReference type="GO" id="GO:0045910">
    <property type="term" value="P:negative regulation of DNA recombination"/>
    <property type="evidence" value="ECO:0007669"/>
    <property type="project" value="InterPro"/>
</dbReference>
<feature type="coiled-coil region" evidence="8">
    <location>
        <begin position="513"/>
        <end position="590"/>
    </location>
</feature>
<dbReference type="Pfam" id="PF20297">
    <property type="entry name" value="MSSS"/>
    <property type="match status" value="1"/>
</dbReference>
<evidence type="ECO:0000259" key="9">
    <source>
        <dbReference type="PROSITE" id="PS50828"/>
    </source>
</evidence>
<keyword evidence="7" id="KW-0255">Endonuclease</keyword>
<dbReference type="InterPro" id="IPR036063">
    <property type="entry name" value="Smr_dom_sf"/>
</dbReference>
<dbReference type="Gene3D" id="3.30.1370.110">
    <property type="match status" value="1"/>
</dbReference>
<sequence>MDRHTLEVLDFPRIQEMLAGMCATELGRAQARDMLPLDNRVAVARELDLVQEAVGLPTEPMLCNIKDIRGVVGQAVAGAVLTATELVEIRKTCEGIRVARDFLKRCSAQARSLCALAQDLDIESQLEDDIMRAIDDSGAVRDSANPRLQELRAEQRRRRNALVERMERVVEENPRWFEGGVAVRGERFVIPVRAEERNRVPGVVHASSGSGHTLFVEPFDTVAEQNELQELRDAEKEEIQRILRRLSGLVAAHADVLIRALEAAARLDVLVAKRRFALRFNCTRPNVAEGCRVELLQARHPLLLDRNLEVVPLNFRLPESTNVVVVSGPNAGGKTVVLKTVGLFSVLVACGMFIPASAGTQLPLFTEVFADIGDEQSLERALSSFTAHLVRLRDIVARAEAGSLVLLDEIGASTDPEEGAALAAAVLEILRDRGALTLATTHLSGLKRMAQCESGMVNAAVEFRNGPTYRLVMGAPGESSALAIAERAGLQKEVIARARTRVGTEWLDMTARLAELNAELEQAARARAVAERIQKDAEQLRESYEKRVAEFERTAAEQLQRARAEQAKLLIEARREIENLVRRIREQQATHESVVAAKRFVENKLSEVVEVAEPVVEPATTRLAAGDIVESATFHRRGTVVEVGEADVLVGFGQVKVRVPIADLVPASAEESHRARDVTEGDVEFETRLDVRGLNCEEAKEALCRFLDDAVMTGAVELRVLHGKGTGALRRALWERLRRDARVERVWLGEEAEGGSGVTFVRLRGEV</sequence>
<comment type="subunit">
    <text evidence="7">Homodimer. Binds to stalled ribosomes, contacting rRNA.</text>
</comment>
<evidence type="ECO:0000256" key="7">
    <source>
        <dbReference type="HAMAP-Rule" id="MF_00092"/>
    </source>
</evidence>
<dbReference type="GO" id="GO:0005524">
    <property type="term" value="F:ATP binding"/>
    <property type="evidence" value="ECO:0007669"/>
    <property type="project" value="UniProtKB-UniRule"/>
</dbReference>
<dbReference type="InterPro" id="IPR036187">
    <property type="entry name" value="DNA_mismatch_repair_MutS_sf"/>
</dbReference>
<name>A0A7C4CCQ7_UNCW3</name>
<evidence type="ECO:0000256" key="5">
    <source>
        <dbReference type="ARBA" id="ARBA00022884"/>
    </source>
</evidence>
<dbReference type="GO" id="GO:0030983">
    <property type="term" value="F:mismatched DNA binding"/>
    <property type="evidence" value="ECO:0007669"/>
    <property type="project" value="InterPro"/>
</dbReference>
<dbReference type="InterPro" id="IPR005747">
    <property type="entry name" value="MutS2"/>
</dbReference>
<dbReference type="SMART" id="SM00533">
    <property type="entry name" value="MUTSd"/>
    <property type="match status" value="1"/>
</dbReference>
<dbReference type="SUPFAM" id="SSF48334">
    <property type="entry name" value="DNA repair protein MutS, domain III"/>
    <property type="match status" value="1"/>
</dbReference>
<dbReference type="InterPro" id="IPR027417">
    <property type="entry name" value="P-loop_NTPase"/>
</dbReference>
<dbReference type="GO" id="GO:0043023">
    <property type="term" value="F:ribosomal large subunit binding"/>
    <property type="evidence" value="ECO:0007669"/>
    <property type="project" value="UniProtKB-UniRule"/>
</dbReference>
<organism evidence="10">
    <name type="scientific">candidate division WOR-3 bacterium</name>
    <dbReference type="NCBI Taxonomy" id="2052148"/>
    <lineage>
        <taxon>Bacteria</taxon>
        <taxon>Bacteria division WOR-3</taxon>
    </lineage>
</organism>
<evidence type="ECO:0000256" key="4">
    <source>
        <dbReference type="ARBA" id="ARBA00022840"/>
    </source>
</evidence>
<dbReference type="GO" id="GO:0072344">
    <property type="term" value="P:rescue of stalled ribosome"/>
    <property type="evidence" value="ECO:0007669"/>
    <property type="project" value="UniProtKB-UniRule"/>
</dbReference>
<dbReference type="GO" id="GO:0004519">
    <property type="term" value="F:endonuclease activity"/>
    <property type="evidence" value="ECO:0007669"/>
    <property type="project" value="UniProtKB-UniRule"/>
</dbReference>
<feature type="binding site" evidence="7">
    <location>
        <begin position="328"/>
        <end position="335"/>
    </location>
    <ligand>
        <name>ATP</name>
        <dbReference type="ChEBI" id="CHEBI:30616"/>
    </ligand>
</feature>
<dbReference type="AlphaFoldDB" id="A0A7C4CCQ7"/>
<dbReference type="FunFam" id="3.40.50.300:FF:000830">
    <property type="entry name" value="Endonuclease MutS2"/>
    <property type="match status" value="1"/>
</dbReference>
<comment type="caution">
    <text evidence="10">The sequence shown here is derived from an EMBL/GenBank/DDBJ whole genome shotgun (WGS) entry which is preliminary data.</text>
</comment>
<dbReference type="NCBIfam" id="TIGR01069">
    <property type="entry name" value="mutS2"/>
    <property type="match status" value="1"/>
</dbReference>
<dbReference type="PROSITE" id="PS50828">
    <property type="entry name" value="SMR"/>
    <property type="match status" value="1"/>
</dbReference>
<dbReference type="InterPro" id="IPR000432">
    <property type="entry name" value="DNA_mismatch_repair_MutS_C"/>
</dbReference>
<dbReference type="EC" id="3.6.4.-" evidence="7"/>
<evidence type="ECO:0000256" key="1">
    <source>
        <dbReference type="ARBA" id="ARBA00022730"/>
    </source>
</evidence>
<comment type="similarity">
    <text evidence="7">Belongs to the DNA mismatch repair MutS family. MutS2 subfamily.</text>
</comment>
<keyword evidence="3 7" id="KW-0378">Hydrolase</keyword>
<evidence type="ECO:0000256" key="2">
    <source>
        <dbReference type="ARBA" id="ARBA00022741"/>
    </source>
</evidence>
<dbReference type="GO" id="GO:0140664">
    <property type="term" value="F:ATP-dependent DNA damage sensor activity"/>
    <property type="evidence" value="ECO:0007669"/>
    <property type="project" value="InterPro"/>
</dbReference>
<dbReference type="Pfam" id="PF00488">
    <property type="entry name" value="MutS_V"/>
    <property type="match status" value="1"/>
</dbReference>
<reference evidence="10" key="1">
    <citation type="journal article" date="2020" name="mSystems">
        <title>Genome- and Community-Level Interaction Insights into Carbon Utilization and Element Cycling Functions of Hydrothermarchaeota in Hydrothermal Sediment.</title>
        <authorList>
            <person name="Zhou Z."/>
            <person name="Liu Y."/>
            <person name="Xu W."/>
            <person name="Pan J."/>
            <person name="Luo Z.H."/>
            <person name="Li M."/>
        </authorList>
    </citation>
    <scope>NUCLEOTIDE SEQUENCE [LARGE SCALE GENOMIC DNA]</scope>
    <source>
        <strain evidence="10">SpSt-488</strain>
    </source>
</reference>
<dbReference type="SMART" id="SM00534">
    <property type="entry name" value="MUTSac"/>
    <property type="match status" value="1"/>
</dbReference>
<evidence type="ECO:0000256" key="8">
    <source>
        <dbReference type="SAM" id="Coils"/>
    </source>
</evidence>
<dbReference type="Pfam" id="PF01713">
    <property type="entry name" value="Smr"/>
    <property type="match status" value="1"/>
</dbReference>
<dbReference type="HAMAP" id="MF_00092">
    <property type="entry name" value="MutS2"/>
    <property type="match status" value="1"/>
</dbReference>
<dbReference type="InterPro" id="IPR007696">
    <property type="entry name" value="DNA_mismatch_repair_MutS_core"/>
</dbReference>
<dbReference type="SMART" id="SM00463">
    <property type="entry name" value="SMR"/>
    <property type="match status" value="1"/>
</dbReference>
<gene>
    <name evidence="7" type="primary">mutS2</name>
    <name evidence="7" type="synonym">rqcU</name>
    <name evidence="10" type="ORF">ENS41_01250</name>
</gene>
<keyword evidence="6 7" id="KW-0238">DNA-binding</keyword>
<evidence type="ECO:0000313" key="10">
    <source>
        <dbReference type="EMBL" id="HGK27569.1"/>
    </source>
</evidence>
<dbReference type="GO" id="GO:0006298">
    <property type="term" value="P:mismatch repair"/>
    <property type="evidence" value="ECO:0007669"/>
    <property type="project" value="InterPro"/>
</dbReference>
<keyword evidence="2 7" id="KW-0547">Nucleotide-binding</keyword>
<keyword evidence="5 7" id="KW-0694">RNA-binding</keyword>
<dbReference type="GO" id="GO:0019843">
    <property type="term" value="F:rRNA binding"/>
    <property type="evidence" value="ECO:0007669"/>
    <property type="project" value="UniProtKB-UniRule"/>
</dbReference>
<keyword evidence="1 7" id="KW-0699">rRNA-binding</keyword>
<dbReference type="EC" id="3.1.-.-" evidence="7"/>
<dbReference type="InterPro" id="IPR045076">
    <property type="entry name" value="MutS"/>
</dbReference>
<dbReference type="SUPFAM" id="SSF52540">
    <property type="entry name" value="P-loop containing nucleoside triphosphate hydrolases"/>
    <property type="match status" value="1"/>
</dbReference>
<keyword evidence="4 7" id="KW-0067">ATP-binding</keyword>
<dbReference type="EMBL" id="DSUT01000022">
    <property type="protein sequence ID" value="HGK27569.1"/>
    <property type="molecule type" value="Genomic_DNA"/>
</dbReference>
<dbReference type="PANTHER" id="PTHR48466:SF2">
    <property type="entry name" value="OS10G0509000 PROTEIN"/>
    <property type="match status" value="1"/>
</dbReference>
<accession>A0A7C4CCQ7</accession>
<comment type="function">
    <text evidence="7">Acts as a ribosome collision sensor, splitting the ribosome into its 2 subunits. Detects stalled/collided 70S ribosomes which it binds and splits by an ATP-hydrolysis driven conformational change. Acts upstream of the ribosome quality control system (RQC), a ribosome-associated complex that mediates the extraction of incompletely synthesized nascent chains from stalled ribosomes and their subsequent degradation. Probably generates substrates for RQC.</text>
</comment>
<dbReference type="PANTHER" id="PTHR48466">
    <property type="entry name" value="OS10G0509000 PROTEIN-RELATED"/>
    <property type="match status" value="1"/>
</dbReference>
<dbReference type="InterPro" id="IPR046893">
    <property type="entry name" value="MSSS"/>
</dbReference>
<dbReference type="GO" id="GO:0016887">
    <property type="term" value="F:ATP hydrolysis activity"/>
    <property type="evidence" value="ECO:0007669"/>
    <property type="project" value="InterPro"/>
</dbReference>
<evidence type="ECO:0000256" key="3">
    <source>
        <dbReference type="ARBA" id="ARBA00022801"/>
    </source>
</evidence>
<protein>
    <recommendedName>
        <fullName evidence="7">Endonuclease MutS2</fullName>
        <ecNumber evidence="7">3.1.-.-</ecNumber>
    </recommendedName>
    <alternativeName>
        <fullName evidence="7">Ribosome-associated protein quality control-upstream factor</fullName>
        <shortName evidence="7">RQC-upstream factor</shortName>
        <shortName evidence="7">RqcU</shortName>
        <ecNumber evidence="7">3.6.4.-</ecNumber>
    </alternativeName>
</protein>
<dbReference type="PROSITE" id="PS00486">
    <property type="entry name" value="DNA_MISMATCH_REPAIR_2"/>
    <property type="match status" value="1"/>
</dbReference>
<evidence type="ECO:0000256" key="6">
    <source>
        <dbReference type="ARBA" id="ARBA00023125"/>
    </source>
</evidence>
<keyword evidence="7" id="KW-0540">Nuclease</keyword>
<dbReference type="InterPro" id="IPR002625">
    <property type="entry name" value="Smr_dom"/>
</dbReference>
<keyword evidence="8" id="KW-0175">Coiled coil</keyword>
<dbReference type="PIRSF" id="PIRSF005814">
    <property type="entry name" value="MutS_YshD"/>
    <property type="match status" value="1"/>
</dbReference>
<dbReference type="Gene3D" id="1.10.1420.10">
    <property type="match status" value="2"/>
</dbReference>
<dbReference type="SUPFAM" id="SSF160443">
    <property type="entry name" value="SMR domain-like"/>
    <property type="match status" value="1"/>
</dbReference>
<feature type="domain" description="Smr" evidence="9">
    <location>
        <begin position="689"/>
        <end position="764"/>
    </location>
</feature>
<comment type="function">
    <text evidence="7">Endonuclease that is involved in the suppression of homologous recombination and thus may have a key role in the control of bacterial genetic diversity.</text>
</comment>